<dbReference type="PROSITE" id="PS00041">
    <property type="entry name" value="HTH_ARAC_FAMILY_1"/>
    <property type="match status" value="1"/>
</dbReference>
<evidence type="ECO:0000313" key="6">
    <source>
        <dbReference type="Proteomes" id="UP000657006"/>
    </source>
</evidence>
<dbReference type="InterPro" id="IPR018060">
    <property type="entry name" value="HTH_AraC"/>
</dbReference>
<dbReference type="RefSeq" id="WP_249289670.1">
    <property type="nucleotide sequence ID" value="NZ_JACRSQ010000010.1"/>
</dbReference>
<dbReference type="InterPro" id="IPR009057">
    <property type="entry name" value="Homeodomain-like_sf"/>
</dbReference>
<dbReference type="GO" id="GO:0003700">
    <property type="term" value="F:DNA-binding transcription factor activity"/>
    <property type="evidence" value="ECO:0007669"/>
    <property type="project" value="InterPro"/>
</dbReference>
<gene>
    <name evidence="5" type="ORF">H8730_08220</name>
</gene>
<dbReference type="PRINTS" id="PR00032">
    <property type="entry name" value="HTHARAC"/>
</dbReference>
<keyword evidence="3" id="KW-0804">Transcription</keyword>
<dbReference type="Pfam" id="PF10114">
    <property type="entry name" value="PocR"/>
    <property type="match status" value="1"/>
</dbReference>
<protein>
    <submittedName>
        <fullName evidence="5">Helix-turn-helix domain-containing protein</fullName>
    </submittedName>
</protein>
<dbReference type="InterPro" id="IPR018771">
    <property type="entry name" value="PocR_dom"/>
</dbReference>
<dbReference type="GO" id="GO:0043565">
    <property type="term" value="F:sequence-specific DNA binding"/>
    <property type="evidence" value="ECO:0007669"/>
    <property type="project" value="InterPro"/>
</dbReference>
<feature type="domain" description="HTH araC/xylS-type" evidence="4">
    <location>
        <begin position="196"/>
        <end position="294"/>
    </location>
</feature>
<evidence type="ECO:0000313" key="5">
    <source>
        <dbReference type="EMBL" id="MBC8543527.1"/>
    </source>
</evidence>
<evidence type="ECO:0000256" key="2">
    <source>
        <dbReference type="ARBA" id="ARBA00023125"/>
    </source>
</evidence>
<dbReference type="SMART" id="SM00342">
    <property type="entry name" value="HTH_ARAC"/>
    <property type="match status" value="1"/>
</dbReference>
<organism evidence="5 6">
    <name type="scientific">Bianquea renquensis</name>
    <dbReference type="NCBI Taxonomy" id="2763661"/>
    <lineage>
        <taxon>Bacteria</taxon>
        <taxon>Bacillati</taxon>
        <taxon>Bacillota</taxon>
        <taxon>Clostridia</taxon>
        <taxon>Eubacteriales</taxon>
        <taxon>Bianqueaceae</taxon>
        <taxon>Bianquea</taxon>
    </lineage>
</organism>
<dbReference type="PANTHER" id="PTHR43280:SF2">
    <property type="entry name" value="HTH-TYPE TRANSCRIPTIONAL REGULATOR EXSA"/>
    <property type="match status" value="1"/>
</dbReference>
<dbReference type="EMBL" id="JACRSQ010000010">
    <property type="protein sequence ID" value="MBC8543527.1"/>
    <property type="molecule type" value="Genomic_DNA"/>
</dbReference>
<name>A0A926HX92_9FIRM</name>
<dbReference type="PROSITE" id="PS01124">
    <property type="entry name" value="HTH_ARAC_FAMILY_2"/>
    <property type="match status" value="1"/>
</dbReference>
<evidence type="ECO:0000259" key="4">
    <source>
        <dbReference type="PROSITE" id="PS01124"/>
    </source>
</evidence>
<dbReference type="Gene3D" id="1.10.10.60">
    <property type="entry name" value="Homeodomain-like"/>
    <property type="match status" value="2"/>
</dbReference>
<comment type="caution">
    <text evidence="5">The sequence shown here is derived from an EMBL/GenBank/DDBJ whole genome shotgun (WGS) entry which is preliminary data.</text>
</comment>
<accession>A0A926HX92</accession>
<keyword evidence="1" id="KW-0805">Transcription regulation</keyword>
<dbReference type="InterPro" id="IPR020449">
    <property type="entry name" value="Tscrpt_reg_AraC-type_HTH"/>
</dbReference>
<keyword evidence="6" id="KW-1185">Reference proteome</keyword>
<dbReference type="AlphaFoldDB" id="A0A926HX92"/>
<evidence type="ECO:0000256" key="3">
    <source>
        <dbReference type="ARBA" id="ARBA00023163"/>
    </source>
</evidence>
<proteinExistence type="predicted"/>
<dbReference type="InterPro" id="IPR018062">
    <property type="entry name" value="HTH_AraC-typ_CS"/>
</dbReference>
<reference evidence="5" key="1">
    <citation type="submission" date="2020-08" db="EMBL/GenBank/DDBJ databases">
        <title>Genome public.</title>
        <authorList>
            <person name="Liu C."/>
            <person name="Sun Q."/>
        </authorList>
    </citation>
    <scope>NUCLEOTIDE SEQUENCE</scope>
    <source>
        <strain evidence="5">NSJ-32</strain>
    </source>
</reference>
<dbReference type="PANTHER" id="PTHR43280">
    <property type="entry name" value="ARAC-FAMILY TRANSCRIPTIONAL REGULATOR"/>
    <property type="match status" value="1"/>
</dbReference>
<evidence type="ECO:0000256" key="1">
    <source>
        <dbReference type="ARBA" id="ARBA00023015"/>
    </source>
</evidence>
<dbReference type="Proteomes" id="UP000657006">
    <property type="component" value="Unassembled WGS sequence"/>
</dbReference>
<dbReference type="SUPFAM" id="SSF46689">
    <property type="entry name" value="Homeodomain-like"/>
    <property type="match status" value="2"/>
</dbReference>
<dbReference type="Pfam" id="PF12833">
    <property type="entry name" value="HTH_18"/>
    <property type="match status" value="1"/>
</dbReference>
<sequence length="301" mass="34829">MQPREYQFQALRDTLTALTAQNGVELHIGGFFEYADCDSPLLRLLSDYIVHENPYCLYVKTNPSLWRECIYLKRQMLRKLEARKEPFYGVCHCGVGEYVSPIYCHDQVVGYVSIGCFPPDSDKLERRFRSISRRYGFSEERLRSSYSQHVCPKDPPNALLAAVDTLALLLSCLLDDVQLGVLELSSGQTQQQIILQRAMEYLHTRYMRSITMDDLAQFCKYSKSHLQHLFRKQYGTTITAYLEALRMEKARALLQNSELSIQQIARRVGYQDPNYFTAVFSKSHGAPPTAFRQRHNTHPHL</sequence>
<keyword evidence="2" id="KW-0238">DNA-binding</keyword>